<protein>
    <recommendedName>
        <fullName evidence="2">Aldehyde dehydrogenase domain-containing protein</fullName>
    </recommendedName>
</protein>
<keyword evidence="1" id="KW-0560">Oxidoreductase</keyword>
<dbReference type="InterPro" id="IPR050740">
    <property type="entry name" value="Aldehyde_DH_Superfamily"/>
</dbReference>
<reference evidence="3 4" key="1">
    <citation type="submission" date="2022-12" db="EMBL/GenBank/DDBJ databases">
        <title>Chromosome-level genome of Tegillarca granosa.</title>
        <authorList>
            <person name="Kim J."/>
        </authorList>
    </citation>
    <scope>NUCLEOTIDE SEQUENCE [LARGE SCALE GENOMIC DNA]</scope>
    <source>
        <strain evidence="3">Teg-2019</strain>
        <tissue evidence="3">Adductor muscle</tissue>
    </source>
</reference>
<dbReference type="Proteomes" id="UP001217089">
    <property type="component" value="Unassembled WGS sequence"/>
</dbReference>
<gene>
    <name evidence="3" type="ORF">KUTeg_021250</name>
</gene>
<dbReference type="SUPFAM" id="SSF53720">
    <property type="entry name" value="ALDH-like"/>
    <property type="match status" value="1"/>
</dbReference>
<comment type="caution">
    <text evidence="3">The sequence shown here is derived from an EMBL/GenBank/DDBJ whole genome shotgun (WGS) entry which is preliminary data.</text>
</comment>
<evidence type="ECO:0000259" key="2">
    <source>
        <dbReference type="Pfam" id="PF00171"/>
    </source>
</evidence>
<dbReference type="InterPro" id="IPR016161">
    <property type="entry name" value="Ald_DH/histidinol_DH"/>
</dbReference>
<evidence type="ECO:0000313" key="4">
    <source>
        <dbReference type="Proteomes" id="UP001217089"/>
    </source>
</evidence>
<evidence type="ECO:0000256" key="1">
    <source>
        <dbReference type="ARBA" id="ARBA00023002"/>
    </source>
</evidence>
<evidence type="ECO:0000313" key="3">
    <source>
        <dbReference type="EMBL" id="KAJ8302263.1"/>
    </source>
</evidence>
<keyword evidence="4" id="KW-1185">Reference proteome</keyword>
<dbReference type="InterPro" id="IPR015590">
    <property type="entry name" value="Aldehyde_DH_dom"/>
</dbReference>
<sequence>MLEMFKTGRFKSLCMQTRILQICLQQNRHIKKSFRTFLKMERVPKAAAGVRSASSFIHDKAYINGQWVAAASGKTFEVTNPSTGKLIGSVPDMDARDTEKAIQQAYIAQQSWKDVTAKVISMLLFTCF</sequence>
<dbReference type="EMBL" id="JARBDR010000918">
    <property type="protein sequence ID" value="KAJ8302263.1"/>
    <property type="molecule type" value="Genomic_DNA"/>
</dbReference>
<accession>A0ABQ9EG82</accession>
<dbReference type="Pfam" id="PF00171">
    <property type="entry name" value="Aldedh"/>
    <property type="match status" value="1"/>
</dbReference>
<name>A0ABQ9EG82_TEGGR</name>
<feature type="domain" description="Aldehyde dehydrogenase" evidence="2">
    <location>
        <begin position="67"/>
        <end position="123"/>
    </location>
</feature>
<dbReference type="PANTHER" id="PTHR43353:SF5">
    <property type="entry name" value="SUCCINATE-SEMIALDEHYDE DEHYDROGENASE, MITOCHONDRIAL"/>
    <property type="match status" value="1"/>
</dbReference>
<organism evidence="3 4">
    <name type="scientific">Tegillarca granosa</name>
    <name type="common">Malaysian cockle</name>
    <name type="synonym">Anadara granosa</name>
    <dbReference type="NCBI Taxonomy" id="220873"/>
    <lineage>
        <taxon>Eukaryota</taxon>
        <taxon>Metazoa</taxon>
        <taxon>Spiralia</taxon>
        <taxon>Lophotrochozoa</taxon>
        <taxon>Mollusca</taxon>
        <taxon>Bivalvia</taxon>
        <taxon>Autobranchia</taxon>
        <taxon>Pteriomorphia</taxon>
        <taxon>Arcoida</taxon>
        <taxon>Arcoidea</taxon>
        <taxon>Arcidae</taxon>
        <taxon>Tegillarca</taxon>
    </lineage>
</organism>
<dbReference type="InterPro" id="IPR016162">
    <property type="entry name" value="Ald_DH_N"/>
</dbReference>
<dbReference type="Gene3D" id="3.40.605.10">
    <property type="entry name" value="Aldehyde Dehydrogenase, Chain A, domain 1"/>
    <property type="match status" value="1"/>
</dbReference>
<dbReference type="PANTHER" id="PTHR43353">
    <property type="entry name" value="SUCCINATE-SEMIALDEHYDE DEHYDROGENASE, MITOCHONDRIAL"/>
    <property type="match status" value="1"/>
</dbReference>
<proteinExistence type="predicted"/>